<feature type="domain" description="Neurofibromin PH" evidence="1">
    <location>
        <begin position="42"/>
        <end position="82"/>
    </location>
</feature>
<sequence length="332" mass="37083">KWFNVLPEVAYISIQACYIYNCNSWVREYTKFHEAMLAPLRVCLVDDNQFSLSIINDPTPLSFIHNDCDNIVQSIIHIRNRWELSQPKIRPKDVPGTLLNMALLNLGSCDPNLRTAAYNQLSRITNDRDNGGHSGRPCVRERTARFQEGYREDVSVTFLVCSGTVSMRAATHGLVINIIHSLCTCTTPSFSGNTLLHSPHLFHTVTFLVCSGSVSMRAATHGLVINIIHLLCTCTTPSFLGNTLLHSPHLFHTVSFLVCSGTVSMRAATHGLVINIIHLLCTCTTPSFSEETQRVLRLSLDEFGLPKFYQMFGISKVKSAAVTAFRSPYNRH</sequence>
<dbReference type="AlphaFoldDB" id="A0A0L7KNF0"/>
<keyword evidence="3" id="KW-1185">Reference proteome</keyword>
<dbReference type="Pfam" id="PF21877">
    <property type="entry name" value="PH_NF1"/>
    <property type="match status" value="1"/>
</dbReference>
<evidence type="ECO:0000313" key="3">
    <source>
        <dbReference type="Proteomes" id="UP000037510"/>
    </source>
</evidence>
<dbReference type="STRING" id="104452.A0A0L7KNF0"/>
<comment type="caution">
    <text evidence="2">The sequence shown here is derived from an EMBL/GenBank/DDBJ whole genome shotgun (WGS) entry which is preliminary data.</text>
</comment>
<feature type="non-terminal residue" evidence="2">
    <location>
        <position position="1"/>
    </location>
</feature>
<dbReference type="InterPro" id="IPR011993">
    <property type="entry name" value="PH-like_dom_sf"/>
</dbReference>
<protein>
    <submittedName>
        <fullName evidence="2">Putative NF1 protein</fullName>
    </submittedName>
</protein>
<name>A0A0L7KNF0_OPEBR</name>
<reference evidence="2 3" key="1">
    <citation type="journal article" date="2015" name="Genome Biol. Evol.">
        <title>The genome of winter moth (Operophtera brumata) provides a genomic perspective on sexual dimorphism and phenology.</title>
        <authorList>
            <person name="Derks M.F."/>
            <person name="Smit S."/>
            <person name="Salis L."/>
            <person name="Schijlen E."/>
            <person name="Bossers A."/>
            <person name="Mateman C."/>
            <person name="Pijl A.S."/>
            <person name="de Ridder D."/>
            <person name="Groenen M.A."/>
            <person name="Visser M.E."/>
            <person name="Megens H.J."/>
        </authorList>
    </citation>
    <scope>NUCLEOTIDE SEQUENCE [LARGE SCALE GENOMIC DNA]</scope>
    <source>
        <strain evidence="2">WM2013NL</strain>
        <tissue evidence="2">Head and thorax</tissue>
    </source>
</reference>
<dbReference type="InterPro" id="IPR054071">
    <property type="entry name" value="PH_NF1"/>
</dbReference>
<dbReference type="Proteomes" id="UP000037510">
    <property type="component" value="Unassembled WGS sequence"/>
</dbReference>
<organism evidence="2 3">
    <name type="scientific">Operophtera brumata</name>
    <name type="common">Winter moth</name>
    <name type="synonym">Phalaena brumata</name>
    <dbReference type="NCBI Taxonomy" id="104452"/>
    <lineage>
        <taxon>Eukaryota</taxon>
        <taxon>Metazoa</taxon>
        <taxon>Ecdysozoa</taxon>
        <taxon>Arthropoda</taxon>
        <taxon>Hexapoda</taxon>
        <taxon>Insecta</taxon>
        <taxon>Pterygota</taxon>
        <taxon>Neoptera</taxon>
        <taxon>Endopterygota</taxon>
        <taxon>Lepidoptera</taxon>
        <taxon>Glossata</taxon>
        <taxon>Ditrysia</taxon>
        <taxon>Geometroidea</taxon>
        <taxon>Geometridae</taxon>
        <taxon>Larentiinae</taxon>
        <taxon>Operophtera</taxon>
    </lineage>
</organism>
<dbReference type="EMBL" id="JTDY01008357">
    <property type="protein sequence ID" value="KOB64606.1"/>
    <property type="molecule type" value="Genomic_DNA"/>
</dbReference>
<accession>A0A0L7KNF0</accession>
<evidence type="ECO:0000259" key="1">
    <source>
        <dbReference type="Pfam" id="PF21877"/>
    </source>
</evidence>
<dbReference type="Gene3D" id="2.30.29.30">
    <property type="entry name" value="Pleckstrin-homology domain (PH domain)/Phosphotyrosine-binding domain (PTB)"/>
    <property type="match status" value="1"/>
</dbReference>
<feature type="non-terminal residue" evidence="2">
    <location>
        <position position="332"/>
    </location>
</feature>
<gene>
    <name evidence="2" type="ORF">OBRU01_23988</name>
</gene>
<proteinExistence type="predicted"/>
<evidence type="ECO:0000313" key="2">
    <source>
        <dbReference type="EMBL" id="KOB64606.1"/>
    </source>
</evidence>